<dbReference type="GO" id="GO:0051701">
    <property type="term" value="P:biological process involved in interaction with host"/>
    <property type="evidence" value="ECO:0007669"/>
    <property type="project" value="TreeGrafter"/>
</dbReference>
<dbReference type="GO" id="GO:0004144">
    <property type="term" value="F:diacylglycerol O-acyltransferase activity"/>
    <property type="evidence" value="ECO:0007669"/>
    <property type="project" value="UniProtKB-EC"/>
</dbReference>
<evidence type="ECO:0000256" key="8">
    <source>
        <dbReference type="ARBA" id="ARBA00023098"/>
    </source>
</evidence>
<keyword evidence="6" id="KW-0808">Transferase</keyword>
<reference evidence="14" key="1">
    <citation type="submission" date="2015-12" db="EMBL/GenBank/DDBJ databases">
        <authorList>
            <person name="Nair G.R."/>
            <person name="Kaur G."/>
            <person name="Mayilraj S."/>
        </authorList>
    </citation>
    <scope>NUCLEOTIDE SEQUENCE [LARGE SCALE GENOMIC DNA]</scope>
    <source>
        <strain evidence="14">CD08_4</strain>
    </source>
</reference>
<name>A0A0W8I7J3_KOCRO</name>
<protein>
    <recommendedName>
        <fullName evidence="4">diacylglycerol O-acyltransferase</fullName>
        <ecNumber evidence="4">2.3.1.20</ecNumber>
    </recommendedName>
</protein>
<keyword evidence="8" id="KW-0443">Lipid metabolism</keyword>
<proteinExistence type="inferred from homology"/>
<dbReference type="GO" id="GO:0019432">
    <property type="term" value="P:triglyceride biosynthetic process"/>
    <property type="evidence" value="ECO:0007669"/>
    <property type="project" value="UniProtKB-UniPathway"/>
</dbReference>
<dbReference type="RefSeq" id="WP_058874631.1">
    <property type="nucleotide sequence ID" value="NZ_LQBK01000033.1"/>
</dbReference>
<organism evidence="13 14">
    <name type="scientific">Kocuria rosea subsp. polaris</name>
    <dbReference type="NCBI Taxonomy" id="136273"/>
    <lineage>
        <taxon>Bacteria</taxon>
        <taxon>Bacillati</taxon>
        <taxon>Actinomycetota</taxon>
        <taxon>Actinomycetes</taxon>
        <taxon>Micrococcales</taxon>
        <taxon>Micrococcaceae</taxon>
        <taxon>Kocuria</taxon>
    </lineage>
</organism>
<evidence type="ECO:0000256" key="7">
    <source>
        <dbReference type="ARBA" id="ARBA00022798"/>
    </source>
</evidence>
<comment type="catalytic activity">
    <reaction evidence="10">
        <text>an acyl-CoA + a 1,2-diacyl-sn-glycerol = a triacyl-sn-glycerol + CoA</text>
        <dbReference type="Rhea" id="RHEA:10868"/>
        <dbReference type="ChEBI" id="CHEBI:17815"/>
        <dbReference type="ChEBI" id="CHEBI:57287"/>
        <dbReference type="ChEBI" id="CHEBI:58342"/>
        <dbReference type="ChEBI" id="CHEBI:64615"/>
        <dbReference type="EC" id="2.3.1.20"/>
    </reaction>
</comment>
<dbReference type="Pfam" id="PF06974">
    <property type="entry name" value="WS_DGAT_C"/>
    <property type="match status" value="1"/>
</dbReference>
<comment type="similarity">
    <text evidence="3">Belongs to the long-chain O-acyltransferase family.</text>
</comment>
<keyword evidence="5" id="KW-0444">Lipid biosynthesis</keyword>
<sequence length="456" mass="47227">MSHQRRRVGPGQRISALDEANLRVERHGVPMHAAALALLEAAPLLGPGGQVRLGAVREHVERRTRDVRRLRQVLARPGGGRPVWLDDPVFDVSRHVRSRPVPPPGDEEALLRACTGIDALPLPGDRPLWELWLLPGLADGRLGLLIRWHHVLADGLAALSLLAPLFDPAAVPGGGTGAPGRPVVPGAPGGLGAPAGARPAGGAAQVPARAAARLRGRAAQLRGALAEGRAPALSINRPVGPRRGAALVRADLEAARELAHRHGGTVNDVVLTAVAGGARRLLAARGELAGVPELKVSVVASVRAPGDPVGGNRTGVRVVAVPVDEPDPAARLRRIAATTAAQRTRPPYRPGGRLAQRWTVRVMDRQRLVNLLLSNVRGPSAPLRFAGAPVRELFQLGAVQGNLALAVGVVSYAGALGVDVVADADVVPDLPVFVEGLAETLVRLGAGPPPGAGTGP</sequence>
<evidence type="ECO:0000259" key="11">
    <source>
        <dbReference type="Pfam" id="PF03007"/>
    </source>
</evidence>
<dbReference type="GO" id="GO:0071731">
    <property type="term" value="P:response to nitric oxide"/>
    <property type="evidence" value="ECO:0007669"/>
    <property type="project" value="TreeGrafter"/>
</dbReference>
<dbReference type="GO" id="GO:0006071">
    <property type="term" value="P:glycerol metabolic process"/>
    <property type="evidence" value="ECO:0007669"/>
    <property type="project" value="UniProtKB-KW"/>
</dbReference>
<evidence type="ECO:0000256" key="2">
    <source>
        <dbReference type="ARBA" id="ARBA00005189"/>
    </source>
</evidence>
<dbReference type="InterPro" id="IPR045034">
    <property type="entry name" value="O-acyltransferase_WSD1-like"/>
</dbReference>
<dbReference type="AlphaFoldDB" id="A0A0W8I7J3"/>
<dbReference type="OrthoDB" id="9810950at2"/>
<dbReference type="InterPro" id="IPR009721">
    <property type="entry name" value="O-acyltransferase_WSD1_C"/>
</dbReference>
<evidence type="ECO:0000313" key="13">
    <source>
        <dbReference type="EMBL" id="KUG55369.1"/>
    </source>
</evidence>
<feature type="domain" description="O-acyltransferase WSD1-like N-terminal" evidence="11">
    <location>
        <begin position="15"/>
        <end position="270"/>
    </location>
</feature>
<dbReference type="eggNOG" id="COG1020">
    <property type="taxonomic scope" value="Bacteria"/>
</dbReference>
<dbReference type="Pfam" id="PF03007">
    <property type="entry name" value="WS_DGAT_cat"/>
    <property type="match status" value="1"/>
</dbReference>
<keyword evidence="7" id="KW-0319">Glycerol metabolism</keyword>
<dbReference type="EMBL" id="LQBK01000033">
    <property type="protein sequence ID" value="KUG55369.1"/>
    <property type="molecule type" value="Genomic_DNA"/>
</dbReference>
<evidence type="ECO:0000259" key="12">
    <source>
        <dbReference type="Pfam" id="PF06974"/>
    </source>
</evidence>
<evidence type="ECO:0000313" key="14">
    <source>
        <dbReference type="Proteomes" id="UP000053512"/>
    </source>
</evidence>
<evidence type="ECO:0000256" key="6">
    <source>
        <dbReference type="ARBA" id="ARBA00022679"/>
    </source>
</evidence>
<dbReference type="InterPro" id="IPR004255">
    <property type="entry name" value="O-acyltransferase_WSD1_N"/>
</dbReference>
<dbReference type="EC" id="2.3.1.20" evidence="4"/>
<comment type="caution">
    <text evidence="13">The sequence shown here is derived from an EMBL/GenBank/DDBJ whole genome shotgun (WGS) entry which is preliminary data.</text>
</comment>
<evidence type="ECO:0000256" key="10">
    <source>
        <dbReference type="ARBA" id="ARBA00048109"/>
    </source>
</evidence>
<comment type="pathway">
    <text evidence="2">Lipid metabolism.</text>
</comment>
<dbReference type="UniPathway" id="UPA00282"/>
<evidence type="ECO:0000256" key="5">
    <source>
        <dbReference type="ARBA" id="ARBA00022516"/>
    </source>
</evidence>
<dbReference type="PANTHER" id="PTHR31650">
    <property type="entry name" value="O-ACYLTRANSFERASE (WSD1-LIKE) FAMILY PROTEIN"/>
    <property type="match status" value="1"/>
</dbReference>
<dbReference type="Proteomes" id="UP000053512">
    <property type="component" value="Unassembled WGS sequence"/>
</dbReference>
<accession>A0A0W8I7J3</accession>
<evidence type="ECO:0000256" key="4">
    <source>
        <dbReference type="ARBA" id="ARBA00013244"/>
    </source>
</evidence>
<gene>
    <name evidence="13" type="ORF">AVL61_04290</name>
</gene>
<comment type="pathway">
    <text evidence="1">Glycerolipid metabolism; triacylglycerol biosynthesis.</text>
</comment>
<dbReference type="PANTHER" id="PTHR31650:SF1">
    <property type="entry name" value="WAX ESTER SYNTHASE_DIACYLGLYCEROL ACYLTRANSFERASE 4-RELATED"/>
    <property type="match status" value="1"/>
</dbReference>
<keyword evidence="9" id="KW-0012">Acyltransferase</keyword>
<dbReference type="SUPFAM" id="SSF52777">
    <property type="entry name" value="CoA-dependent acyltransferases"/>
    <property type="match status" value="2"/>
</dbReference>
<evidence type="ECO:0000256" key="9">
    <source>
        <dbReference type="ARBA" id="ARBA00023315"/>
    </source>
</evidence>
<dbReference type="GO" id="GO:0001666">
    <property type="term" value="P:response to hypoxia"/>
    <property type="evidence" value="ECO:0007669"/>
    <property type="project" value="TreeGrafter"/>
</dbReference>
<dbReference type="GO" id="GO:0005886">
    <property type="term" value="C:plasma membrane"/>
    <property type="evidence" value="ECO:0007669"/>
    <property type="project" value="TreeGrafter"/>
</dbReference>
<evidence type="ECO:0000256" key="3">
    <source>
        <dbReference type="ARBA" id="ARBA00009587"/>
    </source>
</evidence>
<feature type="domain" description="O-acyltransferase WSD1 C-terminal" evidence="12">
    <location>
        <begin position="311"/>
        <end position="442"/>
    </location>
</feature>
<evidence type="ECO:0000256" key="1">
    <source>
        <dbReference type="ARBA" id="ARBA00004771"/>
    </source>
</evidence>